<accession>A0A670IHT9</accession>
<protein>
    <submittedName>
        <fullName evidence="1">Uncharacterized protein</fullName>
    </submittedName>
</protein>
<dbReference type="AlphaFoldDB" id="A0A670IHT9"/>
<reference evidence="1" key="2">
    <citation type="submission" date="2025-08" db="UniProtKB">
        <authorList>
            <consortium name="Ensembl"/>
        </authorList>
    </citation>
    <scope>IDENTIFICATION</scope>
</reference>
<evidence type="ECO:0000313" key="1">
    <source>
        <dbReference type="Ensembl" id="ENSPMRP00000011473.1"/>
    </source>
</evidence>
<evidence type="ECO:0000313" key="2">
    <source>
        <dbReference type="Proteomes" id="UP000472272"/>
    </source>
</evidence>
<organism evidence="1 2">
    <name type="scientific">Podarcis muralis</name>
    <name type="common">Wall lizard</name>
    <name type="synonym">Lacerta muralis</name>
    <dbReference type="NCBI Taxonomy" id="64176"/>
    <lineage>
        <taxon>Eukaryota</taxon>
        <taxon>Metazoa</taxon>
        <taxon>Chordata</taxon>
        <taxon>Craniata</taxon>
        <taxon>Vertebrata</taxon>
        <taxon>Euteleostomi</taxon>
        <taxon>Lepidosauria</taxon>
        <taxon>Squamata</taxon>
        <taxon>Bifurcata</taxon>
        <taxon>Unidentata</taxon>
        <taxon>Episquamata</taxon>
        <taxon>Laterata</taxon>
        <taxon>Lacertibaenia</taxon>
        <taxon>Lacertidae</taxon>
        <taxon>Podarcis</taxon>
    </lineage>
</organism>
<name>A0A670IHT9_PODMU</name>
<proteinExistence type="predicted"/>
<sequence>MAIQSSLKRLLFELVEHVKAHTKTSRQADGSCFICICSLTFYTEKDKRKQTNAISLGALPFLLNGRKMALPIRGDVISSRR</sequence>
<keyword evidence="2" id="KW-1185">Reference proteome</keyword>
<dbReference type="Ensembl" id="ENSPMRT00000012256.1">
    <property type="protein sequence ID" value="ENSPMRP00000011473.1"/>
    <property type="gene ID" value="ENSPMRG00000007681.1"/>
</dbReference>
<reference evidence="1 2" key="1">
    <citation type="journal article" date="2019" name="Proc. Natl. Acad. Sci. U.S.A.">
        <title>Regulatory changes in pterin and carotenoid genes underlie balanced color polymorphisms in the wall lizard.</title>
        <authorList>
            <person name="Andrade P."/>
            <person name="Pinho C."/>
            <person name="Perez I de Lanuza G."/>
            <person name="Afonso S."/>
            <person name="Brejcha J."/>
            <person name="Rubin C.J."/>
            <person name="Wallerman O."/>
            <person name="Pereira P."/>
            <person name="Sabatino S.J."/>
            <person name="Bellati A."/>
            <person name="Pellitteri-Rosa D."/>
            <person name="Bosakova Z."/>
            <person name="Bunikis I."/>
            <person name="Carretero M.A."/>
            <person name="Feiner N."/>
            <person name="Marsik P."/>
            <person name="Pauperio F."/>
            <person name="Salvi D."/>
            <person name="Soler L."/>
            <person name="While G.M."/>
            <person name="Uller T."/>
            <person name="Font E."/>
            <person name="Andersson L."/>
            <person name="Carneiro M."/>
        </authorList>
    </citation>
    <scope>NUCLEOTIDE SEQUENCE</scope>
</reference>
<dbReference type="Proteomes" id="UP000472272">
    <property type="component" value="Chromosome 3"/>
</dbReference>
<reference evidence="1" key="3">
    <citation type="submission" date="2025-09" db="UniProtKB">
        <authorList>
            <consortium name="Ensembl"/>
        </authorList>
    </citation>
    <scope>IDENTIFICATION</scope>
</reference>